<keyword evidence="1" id="KW-0812">Transmembrane</keyword>
<feature type="transmembrane region" description="Helical" evidence="1">
    <location>
        <begin position="262"/>
        <end position="278"/>
    </location>
</feature>
<organism evidence="2 3">
    <name type="scientific">Cimex lectularius</name>
    <name type="common">Bed bug</name>
    <name type="synonym">Acanthia lectularia</name>
    <dbReference type="NCBI Taxonomy" id="79782"/>
    <lineage>
        <taxon>Eukaryota</taxon>
        <taxon>Metazoa</taxon>
        <taxon>Ecdysozoa</taxon>
        <taxon>Arthropoda</taxon>
        <taxon>Hexapoda</taxon>
        <taxon>Insecta</taxon>
        <taxon>Pterygota</taxon>
        <taxon>Neoptera</taxon>
        <taxon>Paraneoptera</taxon>
        <taxon>Hemiptera</taxon>
        <taxon>Heteroptera</taxon>
        <taxon>Panheteroptera</taxon>
        <taxon>Cimicomorpha</taxon>
        <taxon>Cimicidae</taxon>
        <taxon>Cimex</taxon>
    </lineage>
</organism>
<accession>A0A8I6TDG3</accession>
<keyword evidence="3" id="KW-1185">Reference proteome</keyword>
<proteinExistence type="predicted"/>
<protein>
    <recommendedName>
        <fullName evidence="4">Gustatory receptor</fullName>
    </recommendedName>
</protein>
<dbReference type="KEGG" id="clec:106664979"/>
<dbReference type="GeneID" id="106664979"/>
<feature type="transmembrane region" description="Helical" evidence="1">
    <location>
        <begin position="223"/>
        <end position="250"/>
    </location>
</feature>
<name>A0A8I6TDG3_CIMLE</name>
<reference evidence="2" key="1">
    <citation type="submission" date="2022-01" db="UniProtKB">
        <authorList>
            <consortium name="EnsemblMetazoa"/>
        </authorList>
    </citation>
    <scope>IDENTIFICATION</scope>
</reference>
<evidence type="ECO:0000256" key="1">
    <source>
        <dbReference type="SAM" id="Phobius"/>
    </source>
</evidence>
<evidence type="ECO:0000313" key="3">
    <source>
        <dbReference type="Proteomes" id="UP000494040"/>
    </source>
</evidence>
<feature type="transmembrane region" description="Helical" evidence="1">
    <location>
        <begin position="6"/>
        <end position="26"/>
    </location>
</feature>
<dbReference type="RefSeq" id="XP_014246578.1">
    <property type="nucleotide sequence ID" value="XM_014391092.1"/>
</dbReference>
<dbReference type="EnsemblMetazoa" id="XM_014391092.1">
    <property type="protein sequence ID" value="XP_014246578.1"/>
    <property type="gene ID" value="LOC106664979"/>
</dbReference>
<keyword evidence="1" id="KW-0472">Membrane</keyword>
<dbReference type="Proteomes" id="UP000494040">
    <property type="component" value="Unassembled WGS sequence"/>
</dbReference>
<dbReference type="AlphaFoldDB" id="A0A8I6TDG3"/>
<keyword evidence="1" id="KW-1133">Transmembrane helix</keyword>
<feature type="transmembrane region" description="Helical" evidence="1">
    <location>
        <begin position="38"/>
        <end position="57"/>
    </location>
</feature>
<feature type="transmembrane region" description="Helical" evidence="1">
    <location>
        <begin position="131"/>
        <end position="151"/>
    </location>
</feature>
<feature type="transmembrane region" description="Helical" evidence="1">
    <location>
        <begin position="77"/>
        <end position="92"/>
    </location>
</feature>
<evidence type="ECO:0008006" key="4">
    <source>
        <dbReference type="Google" id="ProtNLM"/>
    </source>
</evidence>
<feature type="transmembrane region" description="Helical" evidence="1">
    <location>
        <begin position="342"/>
        <end position="359"/>
    </location>
</feature>
<evidence type="ECO:0000313" key="2">
    <source>
        <dbReference type="EnsemblMetazoa" id="XP_014246578.1"/>
    </source>
</evidence>
<sequence length="370" mass="43178">MVRKGSAAAGLIPLIILSKLFGCSLFNLDFKMSIFQIYYSIFVVVMLIFMTFCTYGFKDVDGLSLSMVNTAEVDFQYTIMTGVAILCIVRYPKRMRFLKSFLERIDRYDRFLKRMGIVVSYGTKLECFKSIFAPVYLLTAMVIESLIYGYFKDLRKMPQVIVFYDQVVISATEFEFVFLVKVVGNHLQSLRNEGKTLYQLVGCKFLMLQHIRLRGMAKEIGSFYSTEILCCLLRLFFMAVTSAHFALFYLMFNHDEKKQDKQAIATALYLFYTVYYFWELYDMCSICYWTETQNEKFNYYFRYLVISGSSKSALQDIDIRTHLAMKYSIEFDCGGYIRLKNSLFLSMVGALVTYLGFFIQKQMSAMSLRT</sequence>